<evidence type="ECO:0000256" key="11">
    <source>
        <dbReference type="ARBA" id="ARBA00061856"/>
    </source>
</evidence>
<dbReference type="GO" id="GO:0046856">
    <property type="term" value="P:phosphatidylinositol dephosphorylation"/>
    <property type="evidence" value="ECO:0007669"/>
    <property type="project" value="InterPro"/>
</dbReference>
<feature type="compositionally biased region" description="Basic and acidic residues" evidence="17">
    <location>
        <begin position="63"/>
        <end position="74"/>
    </location>
</feature>
<keyword evidence="5" id="KW-0378">Hydrolase</keyword>
<evidence type="ECO:0000256" key="10">
    <source>
        <dbReference type="ARBA" id="ARBA00052324"/>
    </source>
</evidence>
<dbReference type="EMBL" id="CAJHUB010000649">
    <property type="protein sequence ID" value="CAD7667798.1"/>
    <property type="molecule type" value="Genomic_DNA"/>
</dbReference>
<dbReference type="GO" id="GO:0005930">
    <property type="term" value="C:axoneme"/>
    <property type="evidence" value="ECO:0007669"/>
    <property type="project" value="TreeGrafter"/>
</dbReference>
<dbReference type="CDD" id="cd09095">
    <property type="entry name" value="INPP5c_INPP5E-like"/>
    <property type="match status" value="1"/>
</dbReference>
<dbReference type="PANTHER" id="PTHR46625:SF1">
    <property type="entry name" value="PHOSPHATIDYLINOSITOL POLYPHOSPHATE 5-PHOSPHATASE TYPE IV"/>
    <property type="match status" value="1"/>
</dbReference>
<dbReference type="GO" id="GO:0032580">
    <property type="term" value="C:Golgi cisterna membrane"/>
    <property type="evidence" value="ECO:0007669"/>
    <property type="project" value="UniProtKB-SubCell"/>
</dbReference>
<comment type="subcellular location">
    <subcellularLocation>
        <location evidence="1">Cell projection</location>
        <location evidence="1">Cilium</location>
    </subcellularLocation>
    <subcellularLocation>
        <location evidence="2">Golgi apparatus</location>
        <location evidence="2">Golgi stack membrane</location>
        <topology evidence="2">Peripheral membrane protein</topology>
        <orientation evidence="2">Cytoplasmic side</orientation>
    </subcellularLocation>
</comment>
<evidence type="ECO:0000256" key="2">
    <source>
        <dbReference type="ARBA" id="ARBA00004344"/>
    </source>
</evidence>
<evidence type="ECO:0000256" key="8">
    <source>
        <dbReference type="ARBA" id="ARBA00023377"/>
    </source>
</evidence>
<feature type="region of interest" description="Disordered" evidence="17">
    <location>
        <begin position="1"/>
        <end position="138"/>
    </location>
</feature>
<evidence type="ECO:0000256" key="3">
    <source>
        <dbReference type="ARBA" id="ARBA00012981"/>
    </source>
</evidence>
<keyword evidence="20" id="KW-1185">Reference proteome</keyword>
<evidence type="ECO:0000256" key="16">
    <source>
        <dbReference type="ARBA" id="ARBA00083336"/>
    </source>
</evidence>
<dbReference type="SUPFAM" id="SSF56219">
    <property type="entry name" value="DNase I-like"/>
    <property type="match status" value="1"/>
</dbReference>
<dbReference type="PANTHER" id="PTHR46625">
    <property type="entry name" value="72 KDA INOSITOL POLYPHOSPHATE 5-PHOSPHATASE"/>
    <property type="match status" value="1"/>
</dbReference>
<protein>
    <recommendedName>
        <fullName evidence="12">Phosphatidylinositol polyphosphate 5-phosphatase type IV</fullName>
        <ecNumber evidence="4">3.1.3.36</ecNumber>
        <ecNumber evidence="3">3.1.3.86</ecNumber>
    </recommendedName>
    <alternativeName>
        <fullName evidence="15">72 kDa inositol polyphosphate 5-phosphatase</fullName>
    </alternativeName>
    <alternativeName>
        <fullName evidence="14">Inositol polyphosphate-5-phosphatase E</fullName>
    </alternativeName>
    <alternativeName>
        <fullName evidence="13">Phosphatidylinositol 4,5-bisphosphate 5-phosphatase</fullName>
    </alternativeName>
    <alternativeName>
        <fullName evidence="16">Phosphatidylinositol-3,4,5-trisphosphate 5-phosphatase</fullName>
    </alternativeName>
</protein>
<keyword evidence="6" id="KW-0443">Lipid metabolism</keyword>
<dbReference type="InterPro" id="IPR036691">
    <property type="entry name" value="Endo/exonu/phosph_ase_sf"/>
</dbReference>
<evidence type="ECO:0000256" key="6">
    <source>
        <dbReference type="ARBA" id="ARBA00023098"/>
    </source>
</evidence>
<dbReference type="GO" id="GO:0004445">
    <property type="term" value="F:inositol-polyphosphate 5-phosphatase activity"/>
    <property type="evidence" value="ECO:0007669"/>
    <property type="project" value="InterPro"/>
</dbReference>
<evidence type="ECO:0000256" key="9">
    <source>
        <dbReference type="ARBA" id="ARBA00050516"/>
    </source>
</evidence>
<name>A0A811XSJ0_NYCPR</name>
<comment type="catalytic activity">
    <reaction evidence="9">
        <text>a 1,2-diacyl-sn-glycero-3-phospho-(1D-myo-inositol-4,5-bisphosphate) + H2O = a 1,2-diacyl-sn-glycero-3-phospho-(1D-myo-inositol 4-phosphate) + phosphate</text>
        <dbReference type="Rhea" id="RHEA:22764"/>
        <dbReference type="ChEBI" id="CHEBI:15377"/>
        <dbReference type="ChEBI" id="CHEBI:43474"/>
        <dbReference type="ChEBI" id="CHEBI:58178"/>
        <dbReference type="ChEBI" id="CHEBI:58456"/>
        <dbReference type="EC" id="3.1.3.36"/>
    </reaction>
    <physiologicalReaction direction="left-to-right" evidence="9">
        <dbReference type="Rhea" id="RHEA:22765"/>
    </physiologicalReaction>
</comment>
<evidence type="ECO:0000259" key="18">
    <source>
        <dbReference type="SMART" id="SM00128"/>
    </source>
</evidence>
<comment type="catalytic activity">
    <reaction evidence="8">
        <text>a 1,2-diacyl-sn-glycero-3-phospho-(1D-myo-inositol-3,4,5-trisphosphate) + H2O = a 1,2-diacyl-sn-glycero-3-phospho-(1D-myo-inositol-3,4-bisphosphate) + phosphate</text>
        <dbReference type="Rhea" id="RHEA:25528"/>
        <dbReference type="ChEBI" id="CHEBI:15377"/>
        <dbReference type="ChEBI" id="CHEBI:43474"/>
        <dbReference type="ChEBI" id="CHEBI:57658"/>
        <dbReference type="ChEBI" id="CHEBI:57836"/>
        <dbReference type="EC" id="3.1.3.86"/>
    </reaction>
    <physiologicalReaction direction="left-to-right" evidence="8">
        <dbReference type="Rhea" id="RHEA:25529"/>
    </physiologicalReaction>
</comment>
<dbReference type="AlphaFoldDB" id="A0A811XSJ0"/>
<evidence type="ECO:0000256" key="13">
    <source>
        <dbReference type="ARBA" id="ARBA00075837"/>
    </source>
</evidence>
<dbReference type="SMART" id="SM00128">
    <property type="entry name" value="IPPc"/>
    <property type="match status" value="1"/>
</dbReference>
<organism evidence="19 20">
    <name type="scientific">Nyctereutes procyonoides</name>
    <name type="common">Raccoon dog</name>
    <name type="synonym">Canis procyonoides</name>
    <dbReference type="NCBI Taxonomy" id="34880"/>
    <lineage>
        <taxon>Eukaryota</taxon>
        <taxon>Metazoa</taxon>
        <taxon>Chordata</taxon>
        <taxon>Craniata</taxon>
        <taxon>Vertebrata</taxon>
        <taxon>Euteleostomi</taxon>
        <taxon>Mammalia</taxon>
        <taxon>Eutheria</taxon>
        <taxon>Laurasiatheria</taxon>
        <taxon>Carnivora</taxon>
        <taxon>Caniformia</taxon>
        <taxon>Canidae</taxon>
        <taxon>Nyctereutes</taxon>
    </lineage>
</organism>
<comment type="caution">
    <text evidence="19">The sequence shown here is derived from an EMBL/GenBank/DDBJ whole genome shotgun (WGS) entry which is preliminary data.</text>
</comment>
<gene>
    <name evidence="19" type="ORF">NYPRO_LOCUS1083</name>
</gene>
<evidence type="ECO:0000256" key="5">
    <source>
        <dbReference type="ARBA" id="ARBA00022801"/>
    </source>
</evidence>
<evidence type="ECO:0000256" key="12">
    <source>
        <dbReference type="ARBA" id="ARBA00068933"/>
    </source>
</evidence>
<dbReference type="Pfam" id="PF22669">
    <property type="entry name" value="Exo_endo_phos2"/>
    <property type="match status" value="1"/>
</dbReference>
<dbReference type="GO" id="GO:0034485">
    <property type="term" value="F:phosphatidylinositol-3,4,5-trisphosphate 5-phosphatase activity"/>
    <property type="evidence" value="ECO:0007669"/>
    <property type="project" value="UniProtKB-EC"/>
</dbReference>
<dbReference type="GO" id="GO:0005634">
    <property type="term" value="C:nucleus"/>
    <property type="evidence" value="ECO:0007669"/>
    <property type="project" value="TreeGrafter"/>
</dbReference>
<evidence type="ECO:0000313" key="20">
    <source>
        <dbReference type="Proteomes" id="UP000645828"/>
    </source>
</evidence>
<comment type="catalytic activity">
    <reaction evidence="10">
        <text>a 1,2-diacyl-sn-glycero-3-phospho-(1D-myo-inositol-3,5-bisphosphate) + H2O = a 1,2-diacyl-sn-glycero-3-phospho-(1D-myo-inositol-3-phosphate) + phosphate</text>
        <dbReference type="Rhea" id="RHEA:32955"/>
        <dbReference type="ChEBI" id="CHEBI:15377"/>
        <dbReference type="ChEBI" id="CHEBI:43474"/>
        <dbReference type="ChEBI" id="CHEBI:57923"/>
        <dbReference type="ChEBI" id="CHEBI:58088"/>
    </reaction>
    <physiologicalReaction direction="left-to-right" evidence="10">
        <dbReference type="Rhea" id="RHEA:32956"/>
    </physiologicalReaction>
</comment>
<dbReference type="Proteomes" id="UP000645828">
    <property type="component" value="Unassembled WGS sequence"/>
</dbReference>
<evidence type="ECO:0000256" key="4">
    <source>
        <dbReference type="ARBA" id="ARBA00013044"/>
    </source>
</evidence>
<dbReference type="EC" id="3.1.3.86" evidence="3"/>
<evidence type="ECO:0000256" key="7">
    <source>
        <dbReference type="ARBA" id="ARBA00023273"/>
    </source>
</evidence>
<dbReference type="EC" id="3.1.3.36" evidence="4"/>
<comment type="subunit">
    <text evidence="11">Interacts (when prenylated) with PDE6D; this is important for normal location in cilia.</text>
</comment>
<accession>A0A811XSJ0</accession>
<feature type="region of interest" description="Disordered" evidence="17">
    <location>
        <begin position="164"/>
        <end position="196"/>
    </location>
</feature>
<feature type="compositionally biased region" description="Polar residues" evidence="17">
    <location>
        <begin position="116"/>
        <end position="125"/>
    </location>
</feature>
<keyword evidence="7" id="KW-0966">Cell projection</keyword>
<feature type="domain" description="Inositol polyphosphate-related phosphatase" evidence="18">
    <location>
        <begin position="265"/>
        <end position="567"/>
    </location>
</feature>
<dbReference type="Gene3D" id="3.60.10.10">
    <property type="entry name" value="Endonuclease/exonuclease/phosphatase"/>
    <property type="match status" value="1"/>
</dbReference>
<sequence length="612" mass="67590">MLKGQLPSTGKDVAPNLGPPPINHGQDPERTPVLPLTFPAQISNEDPEAKAKPFTPKPPPQPRLERALSLDEKAWRRRRFRTSPEDLAAGSGAGGSRGSLQDEVPRPPGPPGSPPCLSTSLQEIPTSRRAQDSAGGSPSWGHCISGMISTSLDLLHRDGAVAGTSIRLPPVDPKVAPESLRPTHRVDSGPADGKPHLQSRLFRAHSSLGPGWPPSPLVCEARSSFSLLAPIRAKDVRSRSYLEGSLLASGALMGAEELARYFPDRNLALFVATWNMQGQKELPPNLDELLLPAEADYAQDLYVIGVQEGCSDRREWETRLQETLGPRYVTLYSVAHGALYMSVLIRRDLIWFCSEVESSTVTTRMVSHIKTKGALGVSFTFFGTSFLFITSHFTSGDGKVSERLLDYSRTIQGLALPKSVPDTSPYRSDAADVTTRFDGVFWFGDFNFRLSGGRVAVEAILKQDLVEKVSALLQHDQLTQEMKKGSIFKGFQEPDIHFLPSYKFDIGKDSYDTTSKQRTPSYTDRVMYRSRHKGDICPVRYSSCPGIKTSDHRPVYGLFRVKVRPGRDNIPLAAGKFDRELYLIGIKRRISKEIQRQQALKNQHSSTICTVS</sequence>
<dbReference type="InterPro" id="IPR000300">
    <property type="entry name" value="IPPc"/>
</dbReference>
<evidence type="ECO:0000256" key="14">
    <source>
        <dbReference type="ARBA" id="ARBA00079915"/>
    </source>
</evidence>
<evidence type="ECO:0000256" key="1">
    <source>
        <dbReference type="ARBA" id="ARBA00004138"/>
    </source>
</evidence>
<reference evidence="19" key="1">
    <citation type="submission" date="2020-12" db="EMBL/GenBank/DDBJ databases">
        <authorList>
            <consortium name="Molecular Ecology Group"/>
        </authorList>
    </citation>
    <scope>NUCLEOTIDE SEQUENCE</scope>
    <source>
        <strain evidence="19">TBG_1078</strain>
    </source>
</reference>
<evidence type="ECO:0000256" key="15">
    <source>
        <dbReference type="ARBA" id="ARBA00080252"/>
    </source>
</evidence>
<dbReference type="GO" id="GO:0004439">
    <property type="term" value="F:phosphatidylinositol-4,5-bisphosphate 5-phosphatase activity"/>
    <property type="evidence" value="ECO:0007669"/>
    <property type="project" value="UniProtKB-EC"/>
</dbReference>
<evidence type="ECO:0000256" key="17">
    <source>
        <dbReference type="SAM" id="MobiDB-lite"/>
    </source>
</evidence>
<proteinExistence type="predicted"/>
<dbReference type="FunFam" id="3.60.10.10:FF:000039">
    <property type="entry name" value="72 kDa inositol polyphosphate 5-phosphatase"/>
    <property type="match status" value="1"/>
</dbReference>
<dbReference type="InterPro" id="IPR042478">
    <property type="entry name" value="INPP5E"/>
</dbReference>
<evidence type="ECO:0000313" key="19">
    <source>
        <dbReference type="EMBL" id="CAD7667798.1"/>
    </source>
</evidence>